<evidence type="ECO:0000313" key="1">
    <source>
        <dbReference type="EMBL" id="AOS46532.1"/>
    </source>
</evidence>
<sequence>MASIELEASGFSKQLISINTEVLDHLRRAGARLTVRLEIQAESDQGFDDAVRRTVGENSANLGFGGYGFEE</sequence>
<accession>A0A1D8B079</accession>
<reference evidence="1 2" key="1">
    <citation type="submission" date="2016-09" db="EMBL/GenBank/DDBJ databases">
        <title>Complete genome sequence of Actinomyces hongkongensis HKU8.</title>
        <authorList>
            <person name="Gao Y.-X."/>
            <person name="Zhou Y.-Y."/>
            <person name="Xie Y."/>
            <person name="Wang M."/>
            <person name="Wang S.-J."/>
            <person name="Shen S.-G."/>
        </authorList>
    </citation>
    <scope>NUCLEOTIDE SEQUENCE [LARGE SCALE GENOMIC DNA]</scope>
    <source>
        <strain evidence="1 2">HKU8</strain>
    </source>
</reference>
<dbReference type="RefSeq" id="WP_009399730.1">
    <property type="nucleotide sequence ID" value="NZ_CP017298.1"/>
</dbReference>
<proteinExistence type="predicted"/>
<protein>
    <submittedName>
        <fullName evidence="1">Uncharacterized protein</fullName>
    </submittedName>
</protein>
<name>A0A1D8B079_9ACTO</name>
<gene>
    <name evidence="1" type="ORF">BH719_00310</name>
</gene>
<dbReference type="EMBL" id="CP017298">
    <property type="protein sequence ID" value="AOS46532.1"/>
    <property type="molecule type" value="Genomic_DNA"/>
</dbReference>
<organism evidence="1 2">
    <name type="scientific">Pauljensenia hongkongensis</name>
    <dbReference type="NCBI Taxonomy" id="178339"/>
    <lineage>
        <taxon>Bacteria</taxon>
        <taxon>Bacillati</taxon>
        <taxon>Actinomycetota</taxon>
        <taxon>Actinomycetes</taxon>
        <taxon>Actinomycetales</taxon>
        <taxon>Actinomycetaceae</taxon>
        <taxon>Pauljensenia</taxon>
    </lineage>
</organism>
<keyword evidence="2" id="KW-1185">Reference proteome</keyword>
<dbReference type="Proteomes" id="UP000095214">
    <property type="component" value="Chromosome"/>
</dbReference>
<evidence type="ECO:0000313" key="2">
    <source>
        <dbReference type="Proteomes" id="UP000095214"/>
    </source>
</evidence>
<dbReference type="KEGG" id="phon:BH719_00310"/>
<dbReference type="AlphaFoldDB" id="A0A1D8B079"/>